<dbReference type="EMBL" id="WJXW01000003">
    <property type="protein sequence ID" value="KAF9738122.1"/>
    <property type="molecule type" value="Genomic_DNA"/>
</dbReference>
<dbReference type="Proteomes" id="UP000756921">
    <property type="component" value="Unassembled WGS sequence"/>
</dbReference>
<gene>
    <name evidence="2" type="ORF">PMIN01_03405</name>
</gene>
<name>A0A9P6GLU5_9PLEO</name>
<sequence>MLWKRLRNGSSCSSSSSSVPATDAQSSPAVSLCAAPIPTSVNQVRSSQSSQSTQQSGEDLHELLAFHKSIVQSLGEDLQNRCADLDKVKYLSLTRESQIDKQQLEIDYLSSQMTDYKHMIAELETQLRDGKTRIDELVKNVNGLRNFNTQSQTSDQMVPLDGIVKDALIEQLESDVQRLTQQAFDHDRDMQALVTSHEHKVGEIHTHMESLHSELKHTWDLDHGCEMQALDYAHEHKVNELYAHMDRLRSELKHERSVVAKYARDLAWMTKMQASEDEFQQRIVREAMNEQGRSGGAATRDEKFAQALSYTKELSKSGRLLQDGKEVELHHLQTLCGLAQAQAADIARLRATNANLVATNTKLQDKEGSVVQAKPLGADAFAPSHRRNVTWDLPLRNNGAPTPVESHVLSKLRRRFAIQLPSPRRDTAPRTAPLFSTTRKRSRRVPQHLNLKDTAVLQREFAVIHARLVSSTGDVDEVLGMTNERIAQMTDGVLQRYTAVRHVDLGGPKGEMTKLTFWADGELHRIDLDKERLRSAEHVQVESYLFGDIPMSGTVSTAKMPLQTDKIARQNTNIQYQAISHGAPRSYHQNMPT</sequence>
<reference evidence="2" key="1">
    <citation type="journal article" date="2020" name="Mol. Plant Microbe Interact.">
        <title>Genome Sequence of the Biocontrol Agent Coniothyrium minitans strain Conio (IMI 134523).</title>
        <authorList>
            <person name="Patel D."/>
            <person name="Shittu T.A."/>
            <person name="Baroncelli R."/>
            <person name="Muthumeenakshi S."/>
            <person name="Osborne T.H."/>
            <person name="Janganan T.K."/>
            <person name="Sreenivasaprasad S."/>
        </authorList>
    </citation>
    <scope>NUCLEOTIDE SEQUENCE</scope>
    <source>
        <strain evidence="2">Conio</strain>
    </source>
</reference>
<keyword evidence="3" id="KW-1185">Reference proteome</keyword>
<protein>
    <submittedName>
        <fullName evidence="2">Uncharacterized protein</fullName>
    </submittedName>
</protein>
<evidence type="ECO:0000313" key="2">
    <source>
        <dbReference type="EMBL" id="KAF9738122.1"/>
    </source>
</evidence>
<accession>A0A9P6GLU5</accession>
<comment type="caution">
    <text evidence="2">The sequence shown here is derived from an EMBL/GenBank/DDBJ whole genome shotgun (WGS) entry which is preliminary data.</text>
</comment>
<dbReference type="OrthoDB" id="10431889at2759"/>
<proteinExistence type="predicted"/>
<organism evidence="2 3">
    <name type="scientific">Paraphaeosphaeria minitans</name>
    <dbReference type="NCBI Taxonomy" id="565426"/>
    <lineage>
        <taxon>Eukaryota</taxon>
        <taxon>Fungi</taxon>
        <taxon>Dikarya</taxon>
        <taxon>Ascomycota</taxon>
        <taxon>Pezizomycotina</taxon>
        <taxon>Dothideomycetes</taxon>
        <taxon>Pleosporomycetidae</taxon>
        <taxon>Pleosporales</taxon>
        <taxon>Massarineae</taxon>
        <taxon>Didymosphaeriaceae</taxon>
        <taxon>Paraphaeosphaeria</taxon>
    </lineage>
</organism>
<feature type="region of interest" description="Disordered" evidence="1">
    <location>
        <begin position="1"/>
        <end position="25"/>
    </location>
</feature>
<dbReference type="AlphaFoldDB" id="A0A9P6GLU5"/>
<evidence type="ECO:0000313" key="3">
    <source>
        <dbReference type="Proteomes" id="UP000756921"/>
    </source>
</evidence>
<evidence type="ECO:0000256" key="1">
    <source>
        <dbReference type="SAM" id="MobiDB-lite"/>
    </source>
</evidence>